<evidence type="ECO:0000313" key="3">
    <source>
        <dbReference type="Proteomes" id="UP001165122"/>
    </source>
</evidence>
<dbReference type="InterPro" id="IPR001202">
    <property type="entry name" value="WW_dom"/>
</dbReference>
<organism evidence="2 3">
    <name type="scientific">Triparma laevis f. longispina</name>
    <dbReference type="NCBI Taxonomy" id="1714387"/>
    <lineage>
        <taxon>Eukaryota</taxon>
        <taxon>Sar</taxon>
        <taxon>Stramenopiles</taxon>
        <taxon>Ochrophyta</taxon>
        <taxon>Bolidophyceae</taxon>
        <taxon>Parmales</taxon>
        <taxon>Triparmaceae</taxon>
        <taxon>Triparma</taxon>
    </lineage>
</organism>
<protein>
    <recommendedName>
        <fullName evidence="1">WW domain-containing protein</fullName>
    </recommendedName>
</protein>
<name>A0A9W7DSD6_9STRA</name>
<sequence length="124" mass="14740">MEKERLKDEEITPLMFLWEPYKPEFWYWEVVETARRLMMTGKKGSENDEEVWVEHLCEEGEHAGKTYYHHSSSGETVWERPKGEIRPASLQVNEKWKESEDGNGDTYWYDEVSGKTTWSDKSEG</sequence>
<feature type="domain" description="WW" evidence="1">
    <location>
        <begin position="90"/>
        <end position="123"/>
    </location>
</feature>
<gene>
    <name evidence="2" type="ORF">TrLO_g9320</name>
</gene>
<proteinExistence type="predicted"/>
<dbReference type="SUPFAM" id="SSF51045">
    <property type="entry name" value="WW domain"/>
    <property type="match status" value="2"/>
</dbReference>
<comment type="caution">
    <text evidence="2">The sequence shown here is derived from an EMBL/GenBank/DDBJ whole genome shotgun (WGS) entry which is preliminary data.</text>
</comment>
<dbReference type="EMBL" id="BRXW01000435">
    <property type="protein sequence ID" value="GMH54514.1"/>
    <property type="molecule type" value="Genomic_DNA"/>
</dbReference>
<reference evidence="3" key="1">
    <citation type="journal article" date="2023" name="Commun. Biol.">
        <title>Genome analysis of Parmales, the sister group of diatoms, reveals the evolutionary specialization of diatoms from phago-mixotrophs to photoautotrophs.</title>
        <authorList>
            <person name="Ban H."/>
            <person name="Sato S."/>
            <person name="Yoshikawa S."/>
            <person name="Yamada K."/>
            <person name="Nakamura Y."/>
            <person name="Ichinomiya M."/>
            <person name="Sato N."/>
            <person name="Blanc-Mathieu R."/>
            <person name="Endo H."/>
            <person name="Kuwata A."/>
            <person name="Ogata H."/>
        </authorList>
    </citation>
    <scope>NUCLEOTIDE SEQUENCE [LARGE SCALE GENOMIC DNA]</scope>
    <source>
        <strain evidence="3">NIES 3700</strain>
    </source>
</reference>
<dbReference type="PROSITE" id="PS50020">
    <property type="entry name" value="WW_DOMAIN_2"/>
    <property type="match status" value="2"/>
</dbReference>
<evidence type="ECO:0000313" key="2">
    <source>
        <dbReference type="EMBL" id="GMH54514.1"/>
    </source>
</evidence>
<keyword evidence="3" id="KW-1185">Reference proteome</keyword>
<dbReference type="Proteomes" id="UP001165122">
    <property type="component" value="Unassembled WGS sequence"/>
</dbReference>
<evidence type="ECO:0000259" key="1">
    <source>
        <dbReference type="PROSITE" id="PS50020"/>
    </source>
</evidence>
<dbReference type="SMART" id="SM00456">
    <property type="entry name" value="WW"/>
    <property type="match status" value="2"/>
</dbReference>
<dbReference type="OrthoDB" id="5950997at2759"/>
<accession>A0A9W7DSD6</accession>
<dbReference type="AlphaFoldDB" id="A0A9W7DSD6"/>
<dbReference type="InterPro" id="IPR036020">
    <property type="entry name" value="WW_dom_sf"/>
</dbReference>
<dbReference type="Gene3D" id="2.20.70.10">
    <property type="match status" value="1"/>
</dbReference>
<feature type="domain" description="WW" evidence="1">
    <location>
        <begin position="52"/>
        <end position="83"/>
    </location>
</feature>